<keyword evidence="1" id="KW-0472">Membrane</keyword>
<keyword evidence="1" id="KW-0812">Transmembrane</keyword>
<feature type="transmembrane region" description="Helical" evidence="1">
    <location>
        <begin position="60"/>
        <end position="83"/>
    </location>
</feature>
<proteinExistence type="predicted"/>
<organism evidence="2 3">
    <name type="scientific">Rhodopirellula halodulae</name>
    <dbReference type="NCBI Taxonomy" id="2894198"/>
    <lineage>
        <taxon>Bacteria</taxon>
        <taxon>Pseudomonadati</taxon>
        <taxon>Planctomycetota</taxon>
        <taxon>Planctomycetia</taxon>
        <taxon>Pirellulales</taxon>
        <taxon>Pirellulaceae</taxon>
        <taxon>Rhodopirellula</taxon>
    </lineage>
</organism>
<accession>A0ABS8NFZ3</accession>
<dbReference type="EMBL" id="JAJKFW010000020">
    <property type="protein sequence ID" value="MCC9642450.1"/>
    <property type="molecule type" value="Genomic_DNA"/>
</dbReference>
<reference evidence="2" key="1">
    <citation type="submission" date="2021-11" db="EMBL/GenBank/DDBJ databases">
        <title>Genome sequence.</title>
        <authorList>
            <person name="Sun Q."/>
        </authorList>
    </citation>
    <scope>NUCLEOTIDE SEQUENCE</scope>
    <source>
        <strain evidence="2">JC740</strain>
    </source>
</reference>
<evidence type="ECO:0000313" key="3">
    <source>
        <dbReference type="Proteomes" id="UP001430306"/>
    </source>
</evidence>
<comment type="caution">
    <text evidence="2">The sequence shown here is derived from an EMBL/GenBank/DDBJ whole genome shotgun (WGS) entry which is preliminary data.</text>
</comment>
<feature type="transmembrane region" description="Helical" evidence="1">
    <location>
        <begin position="27"/>
        <end position="48"/>
    </location>
</feature>
<keyword evidence="1" id="KW-1133">Transmembrane helix</keyword>
<protein>
    <submittedName>
        <fullName evidence="2">Uncharacterized protein</fullName>
    </submittedName>
</protein>
<keyword evidence="3" id="KW-1185">Reference proteome</keyword>
<sequence>MKHALVLFGILAAIALAAPSLVVLGYFLLIVPGLILTIAPTMFVYLVATSIIRRTLPIDSSVAATVVAFLIAVLGGCLVMQPFRMRAIANYQTAQQPDVMPDQQIQLTGNVRIEMPSRKLGPACDALCLAALDSPQVDSVTIACIDSQHSSCNQEAGFQLVDANPDSRPGIFPNDPGQIVRHYRPLAKAQVGKKFTSATKAVEAEWALRLCGPQRIRSVVPVDAGSADWTLRIESRRDRDSRFRRVTMTDSDGVVHLRLSYQRQSVPASMFYLGFRCNFSTSMLSSASFGLGRQKLQSGDPTLDPETSWLESIEFSLPTCDLNNIAKLRDQALLVINDPSASEAQLELTRRFLDLFFFDSKEPDHGLIAQIVADKRVTNLDQPLQNLFSKQKTPAAMRDAFAERIVMTHTSTELRYRLAECLAAMPEGTFANPTATHWKIWNTPELRQQTGPFVSRIADAGPQQALPVLLSMLEDVTKIPHWRDRRAMVHGIREAFVQLGPQANTAVQPVTKLFLQRPSPILSNSGDANDWRFTLTRMGVPIEDLPMFPSHSQSTIDRIHRNVADKVRRYEKAQLAPDEA</sequence>
<name>A0ABS8NFZ3_9BACT</name>
<evidence type="ECO:0000313" key="2">
    <source>
        <dbReference type="EMBL" id="MCC9642450.1"/>
    </source>
</evidence>
<dbReference type="Proteomes" id="UP001430306">
    <property type="component" value="Unassembled WGS sequence"/>
</dbReference>
<dbReference type="RefSeq" id="WP_230273261.1">
    <property type="nucleotide sequence ID" value="NZ_JAJKFW010000020.1"/>
</dbReference>
<gene>
    <name evidence="2" type="ORF">LOC71_09205</name>
</gene>
<evidence type="ECO:0000256" key="1">
    <source>
        <dbReference type="SAM" id="Phobius"/>
    </source>
</evidence>